<dbReference type="PROSITE" id="PS50011">
    <property type="entry name" value="PROTEIN_KINASE_DOM"/>
    <property type="match status" value="1"/>
</dbReference>
<comment type="similarity">
    <text evidence="7">Belongs to the protein kinase superfamily.</text>
</comment>
<evidence type="ECO:0000313" key="10">
    <source>
        <dbReference type="RefSeq" id="XP_022732395.1"/>
    </source>
</evidence>
<name>A0A6P5XW36_DURZI</name>
<dbReference type="GO" id="GO:0016020">
    <property type="term" value="C:membrane"/>
    <property type="evidence" value="ECO:0007669"/>
    <property type="project" value="TreeGrafter"/>
</dbReference>
<organism evidence="9 10">
    <name type="scientific">Durio zibethinus</name>
    <name type="common">Durian</name>
    <dbReference type="NCBI Taxonomy" id="66656"/>
    <lineage>
        <taxon>Eukaryota</taxon>
        <taxon>Viridiplantae</taxon>
        <taxon>Streptophyta</taxon>
        <taxon>Embryophyta</taxon>
        <taxon>Tracheophyta</taxon>
        <taxon>Spermatophyta</taxon>
        <taxon>Magnoliopsida</taxon>
        <taxon>eudicotyledons</taxon>
        <taxon>Gunneridae</taxon>
        <taxon>Pentapetalae</taxon>
        <taxon>rosids</taxon>
        <taxon>malvids</taxon>
        <taxon>Malvales</taxon>
        <taxon>Malvaceae</taxon>
        <taxon>Helicteroideae</taxon>
        <taxon>Durio</taxon>
    </lineage>
</organism>
<feature type="domain" description="Protein kinase" evidence="8">
    <location>
        <begin position="14"/>
        <end position="338"/>
    </location>
</feature>
<dbReference type="InterPro" id="IPR017441">
    <property type="entry name" value="Protein_kinase_ATP_BS"/>
</dbReference>
<dbReference type="AlphaFoldDB" id="A0A6P5XW36"/>
<reference evidence="10" key="1">
    <citation type="submission" date="2025-08" db="UniProtKB">
        <authorList>
            <consortium name="RefSeq"/>
        </authorList>
    </citation>
    <scope>IDENTIFICATION</scope>
    <source>
        <tissue evidence="10">Fruit stalk</tissue>
    </source>
</reference>
<evidence type="ECO:0000256" key="7">
    <source>
        <dbReference type="RuleBase" id="RU000304"/>
    </source>
</evidence>
<evidence type="ECO:0000256" key="5">
    <source>
        <dbReference type="ARBA" id="ARBA00022840"/>
    </source>
</evidence>
<dbReference type="InterPro" id="IPR008271">
    <property type="entry name" value="Ser/Thr_kinase_AS"/>
</dbReference>
<evidence type="ECO:0000256" key="4">
    <source>
        <dbReference type="ARBA" id="ARBA00022777"/>
    </source>
</evidence>
<dbReference type="SUPFAM" id="SSF56112">
    <property type="entry name" value="Protein kinase-like (PK-like)"/>
    <property type="match status" value="1"/>
</dbReference>
<dbReference type="OrthoDB" id="982498at2759"/>
<evidence type="ECO:0000259" key="8">
    <source>
        <dbReference type="PROSITE" id="PS50011"/>
    </source>
</evidence>
<keyword evidence="1 7" id="KW-0723">Serine/threonine-protein kinase</keyword>
<dbReference type="GO" id="GO:0005524">
    <property type="term" value="F:ATP binding"/>
    <property type="evidence" value="ECO:0007669"/>
    <property type="project" value="UniProtKB-UniRule"/>
</dbReference>
<dbReference type="PROSITE" id="PS00108">
    <property type="entry name" value="PROTEIN_KINASE_ST"/>
    <property type="match status" value="1"/>
</dbReference>
<keyword evidence="5 6" id="KW-0067">ATP-binding</keyword>
<dbReference type="Gene3D" id="1.10.510.10">
    <property type="entry name" value="Transferase(Phosphotransferase) domain 1"/>
    <property type="match status" value="1"/>
</dbReference>
<gene>
    <name evidence="10" type="primary">LOC111286610</name>
</gene>
<dbReference type="Pfam" id="PF07714">
    <property type="entry name" value="PK_Tyr_Ser-Thr"/>
    <property type="match status" value="1"/>
</dbReference>
<evidence type="ECO:0000313" key="9">
    <source>
        <dbReference type="Proteomes" id="UP000515121"/>
    </source>
</evidence>
<dbReference type="Gene3D" id="3.30.200.20">
    <property type="entry name" value="Phosphorylase Kinase, domain 1"/>
    <property type="match status" value="1"/>
</dbReference>
<dbReference type="InterPro" id="IPR000719">
    <property type="entry name" value="Prot_kinase_dom"/>
</dbReference>
<keyword evidence="9" id="KW-1185">Reference proteome</keyword>
<dbReference type="KEGG" id="dzi:111286610"/>
<evidence type="ECO:0000256" key="3">
    <source>
        <dbReference type="ARBA" id="ARBA00022741"/>
    </source>
</evidence>
<proteinExistence type="inferred from homology"/>
<dbReference type="PROSITE" id="PS00107">
    <property type="entry name" value="PROTEIN_KINASE_ATP"/>
    <property type="match status" value="1"/>
</dbReference>
<keyword evidence="4" id="KW-0418">Kinase</keyword>
<accession>A0A6P5XW36</accession>
<keyword evidence="3 6" id="KW-0547">Nucleotide-binding</keyword>
<dbReference type="InterPro" id="IPR011009">
    <property type="entry name" value="Kinase-like_dom_sf"/>
</dbReference>
<protein>
    <submittedName>
        <fullName evidence="10">Probable LRR receptor-like serine/threonine-protein kinase At3g47570 isoform X1</fullName>
    </submittedName>
</protein>
<dbReference type="SMART" id="SM00220">
    <property type="entry name" value="S_TKc"/>
    <property type="match status" value="1"/>
</dbReference>
<dbReference type="InterPro" id="IPR051564">
    <property type="entry name" value="LRR_receptor-like_kinase"/>
</dbReference>
<evidence type="ECO:0000256" key="2">
    <source>
        <dbReference type="ARBA" id="ARBA00022679"/>
    </source>
</evidence>
<sequence>MVSFQELLKATDGFASANLIGEGCFGRVYRGILDQNQQRNVIAVKVMNLLEQVGSKSFLKECKTLRNVRRRNLVKRISACSGIDFQGNPFKALIYEFMPNRSLEGWLHAPKEANAIEPGEPKILNFPQRLNIAIDVASALDYLHHHCEVPVVHCDLKPSNILLDHDTVAHVGDSGLARFSPKSINNSCGNSTSSLGLKGTVGYAAPSILMYLVVITTLRQKGMEARSLMLSILKCNSFIIFFLQQDLIGNKFLCLAEYGIGTEATTSGDMYSFGILLLEMFTGKRPTDDMFKDDLTLHHSTKMALSDQVLEVVDPLLLAGDNEEENANCGRNPRRTRMQETRKIECLISILGVGIACSVESPKGQMDSVDAATQLRSIGDKFLGTRIRTHREARV</sequence>
<evidence type="ECO:0000256" key="1">
    <source>
        <dbReference type="ARBA" id="ARBA00022527"/>
    </source>
</evidence>
<dbReference type="PANTHER" id="PTHR48055:SF55">
    <property type="entry name" value="PROTEIN KINASE DOMAIN-CONTAINING PROTEIN"/>
    <property type="match status" value="1"/>
</dbReference>
<keyword evidence="2" id="KW-0808">Transferase</keyword>
<dbReference type="InterPro" id="IPR001245">
    <property type="entry name" value="Ser-Thr/Tyr_kinase_cat_dom"/>
</dbReference>
<dbReference type="RefSeq" id="XP_022732395.1">
    <property type="nucleotide sequence ID" value="XM_022876660.1"/>
</dbReference>
<dbReference type="PANTHER" id="PTHR48055">
    <property type="entry name" value="LEUCINE-RICH REPEAT RECEPTOR PROTEIN KINASE EMS1"/>
    <property type="match status" value="1"/>
</dbReference>
<feature type="binding site" evidence="6">
    <location>
        <position position="45"/>
    </location>
    <ligand>
        <name>ATP</name>
        <dbReference type="ChEBI" id="CHEBI:30616"/>
    </ligand>
</feature>
<dbReference type="GeneID" id="111286610"/>
<evidence type="ECO:0000256" key="6">
    <source>
        <dbReference type="PROSITE-ProRule" id="PRU10141"/>
    </source>
</evidence>
<dbReference type="GO" id="GO:0004674">
    <property type="term" value="F:protein serine/threonine kinase activity"/>
    <property type="evidence" value="ECO:0007669"/>
    <property type="project" value="UniProtKB-KW"/>
</dbReference>
<dbReference type="Proteomes" id="UP000515121">
    <property type="component" value="Unplaced"/>
</dbReference>